<proteinExistence type="predicted"/>
<organism evidence="1 2">
    <name type="scientific">Pluteus cervinus</name>
    <dbReference type="NCBI Taxonomy" id="181527"/>
    <lineage>
        <taxon>Eukaryota</taxon>
        <taxon>Fungi</taxon>
        <taxon>Dikarya</taxon>
        <taxon>Basidiomycota</taxon>
        <taxon>Agaricomycotina</taxon>
        <taxon>Agaricomycetes</taxon>
        <taxon>Agaricomycetidae</taxon>
        <taxon>Agaricales</taxon>
        <taxon>Pluteineae</taxon>
        <taxon>Pluteaceae</taxon>
        <taxon>Pluteus</taxon>
    </lineage>
</organism>
<gene>
    <name evidence="1" type="ORF">BDN72DRAFT_877635</name>
</gene>
<dbReference type="EMBL" id="ML208309">
    <property type="protein sequence ID" value="TFK70680.1"/>
    <property type="molecule type" value="Genomic_DNA"/>
</dbReference>
<dbReference type="Proteomes" id="UP000308600">
    <property type="component" value="Unassembled WGS sequence"/>
</dbReference>
<accession>A0ACD3AY74</accession>
<evidence type="ECO:0000313" key="2">
    <source>
        <dbReference type="Proteomes" id="UP000308600"/>
    </source>
</evidence>
<sequence>MSFPPEIIKEFISYVATDEGDTQNQRRAHLHTQCLVSRTWYGLAQPLLFAEITAFRTGHNQTGDRDTAEITELLARTLIDSPHTRSYVKTLSLGAASSHPRDPVIKIIENLTTLEGLRIVHPEYEDAFLHADLLKVLPKALNSTHLTSLGFSELKLVPLSILKYPLALEELVIHHSTFDIPDLREGAAPSPAVQRPAPKVLILSASNLSEADVLEGILLQDGPLDISRIEEFWAMDRSDGEEVYGFVCTFTSAISSTLEDVLINPPTDCFRSVELTERFPSEKLSNLRMAQFSVLQLSDERYGYNAVPWVISAITRLCNPEKLETIKLHCEFRNEESRTDEDLLDQGWVQFDSELVSGRFSNLRELDIIFYDEENGLDNSALLLKFSTLLDGASEEILMMDCSDESSYLSLVGPEWIR</sequence>
<evidence type="ECO:0000313" key="1">
    <source>
        <dbReference type="EMBL" id="TFK70680.1"/>
    </source>
</evidence>
<name>A0ACD3AY74_9AGAR</name>
<reference evidence="1 2" key="1">
    <citation type="journal article" date="2019" name="Nat. Ecol. Evol.">
        <title>Megaphylogeny resolves global patterns of mushroom evolution.</title>
        <authorList>
            <person name="Varga T."/>
            <person name="Krizsan K."/>
            <person name="Foldi C."/>
            <person name="Dima B."/>
            <person name="Sanchez-Garcia M."/>
            <person name="Sanchez-Ramirez S."/>
            <person name="Szollosi G.J."/>
            <person name="Szarkandi J.G."/>
            <person name="Papp V."/>
            <person name="Albert L."/>
            <person name="Andreopoulos W."/>
            <person name="Angelini C."/>
            <person name="Antonin V."/>
            <person name="Barry K.W."/>
            <person name="Bougher N.L."/>
            <person name="Buchanan P."/>
            <person name="Buyck B."/>
            <person name="Bense V."/>
            <person name="Catcheside P."/>
            <person name="Chovatia M."/>
            <person name="Cooper J."/>
            <person name="Damon W."/>
            <person name="Desjardin D."/>
            <person name="Finy P."/>
            <person name="Geml J."/>
            <person name="Haridas S."/>
            <person name="Hughes K."/>
            <person name="Justo A."/>
            <person name="Karasinski D."/>
            <person name="Kautmanova I."/>
            <person name="Kiss B."/>
            <person name="Kocsube S."/>
            <person name="Kotiranta H."/>
            <person name="LaButti K.M."/>
            <person name="Lechner B.E."/>
            <person name="Liimatainen K."/>
            <person name="Lipzen A."/>
            <person name="Lukacs Z."/>
            <person name="Mihaltcheva S."/>
            <person name="Morgado L.N."/>
            <person name="Niskanen T."/>
            <person name="Noordeloos M.E."/>
            <person name="Ohm R.A."/>
            <person name="Ortiz-Santana B."/>
            <person name="Ovrebo C."/>
            <person name="Racz N."/>
            <person name="Riley R."/>
            <person name="Savchenko A."/>
            <person name="Shiryaev A."/>
            <person name="Soop K."/>
            <person name="Spirin V."/>
            <person name="Szebenyi C."/>
            <person name="Tomsovsky M."/>
            <person name="Tulloss R.E."/>
            <person name="Uehling J."/>
            <person name="Grigoriev I.V."/>
            <person name="Vagvolgyi C."/>
            <person name="Papp T."/>
            <person name="Martin F.M."/>
            <person name="Miettinen O."/>
            <person name="Hibbett D.S."/>
            <person name="Nagy L.G."/>
        </authorList>
    </citation>
    <scope>NUCLEOTIDE SEQUENCE [LARGE SCALE GENOMIC DNA]</scope>
    <source>
        <strain evidence="1 2">NL-1719</strain>
    </source>
</reference>
<keyword evidence="2" id="KW-1185">Reference proteome</keyword>
<protein>
    <submittedName>
        <fullName evidence="1">Uncharacterized protein</fullName>
    </submittedName>
</protein>